<dbReference type="EMBL" id="CP111019">
    <property type="protein sequence ID" value="WAR13581.1"/>
    <property type="molecule type" value="Genomic_DNA"/>
</dbReference>
<evidence type="ECO:0000313" key="6">
    <source>
        <dbReference type="Proteomes" id="UP001164746"/>
    </source>
</evidence>
<accession>A0ABY7EY37</accession>
<dbReference type="Pfam" id="PF13359">
    <property type="entry name" value="DDE_Tnp_4"/>
    <property type="match status" value="1"/>
</dbReference>
<evidence type="ECO:0000256" key="3">
    <source>
        <dbReference type="SAM" id="MobiDB-lite"/>
    </source>
</evidence>
<evidence type="ECO:0000256" key="1">
    <source>
        <dbReference type="ARBA" id="ARBA00001968"/>
    </source>
</evidence>
<proteinExistence type="predicted"/>
<evidence type="ECO:0000256" key="2">
    <source>
        <dbReference type="ARBA" id="ARBA00022723"/>
    </source>
</evidence>
<name>A0ABY7EY37_MYAAR</name>
<evidence type="ECO:0000259" key="4">
    <source>
        <dbReference type="Pfam" id="PF13359"/>
    </source>
</evidence>
<gene>
    <name evidence="5" type="ORF">MAR_027761</name>
</gene>
<feature type="compositionally biased region" description="Polar residues" evidence="3">
    <location>
        <begin position="9"/>
        <end position="21"/>
    </location>
</feature>
<sequence>MKLVEEKLQGQTEETSPNDQAVDSKSFLLETVKHMVVRSDNDVQECVKRMCLTIFEKEELKCCSLRVLSKEAFEDLVHGDRVELCEHIYYYFRLASCCCLRHCLASRSESFPKVINHILCTTFLEPWQYPGAVQWTLMLEVDKPDSTAGDEVVECGELGEVISAVSQEGERGLIVIVFCLCDEKIRLHFLFRWTLFSTGERVVAISDGPDRECVGRYRLTKDAILRLEAALNADLEPSTNRTMLPSARDEVLRTKVGFFRKCRIPNIIGAVDGTLVPILAPKDNGVAFICRNGYHSINVMAVCDHEMRFTDNVARWPGSQHDAAVCLHRSGGALQYTPTKYCKIVVACVKMAADINANTQRQEELGVGEGVHLNGLDYGTMIAHEPQFCQTMITLRSKGKDLKKQGK</sequence>
<feature type="region of interest" description="Disordered" evidence="3">
    <location>
        <begin position="1"/>
        <end position="21"/>
    </location>
</feature>
<dbReference type="InterPro" id="IPR027806">
    <property type="entry name" value="HARBI1_dom"/>
</dbReference>
<comment type="cofactor">
    <cofactor evidence="1">
        <name>a divalent metal cation</name>
        <dbReference type="ChEBI" id="CHEBI:60240"/>
    </cofactor>
</comment>
<feature type="domain" description="DDE Tnp4" evidence="4">
    <location>
        <begin position="271"/>
        <end position="328"/>
    </location>
</feature>
<dbReference type="Proteomes" id="UP001164746">
    <property type="component" value="Chromosome 8"/>
</dbReference>
<organism evidence="5 6">
    <name type="scientific">Mya arenaria</name>
    <name type="common">Soft-shell clam</name>
    <dbReference type="NCBI Taxonomy" id="6604"/>
    <lineage>
        <taxon>Eukaryota</taxon>
        <taxon>Metazoa</taxon>
        <taxon>Spiralia</taxon>
        <taxon>Lophotrochozoa</taxon>
        <taxon>Mollusca</taxon>
        <taxon>Bivalvia</taxon>
        <taxon>Autobranchia</taxon>
        <taxon>Heteroconchia</taxon>
        <taxon>Euheterodonta</taxon>
        <taxon>Imparidentia</taxon>
        <taxon>Neoheterodontei</taxon>
        <taxon>Myida</taxon>
        <taxon>Myoidea</taxon>
        <taxon>Myidae</taxon>
        <taxon>Mya</taxon>
    </lineage>
</organism>
<reference evidence="5" key="1">
    <citation type="submission" date="2022-11" db="EMBL/GenBank/DDBJ databases">
        <title>Centuries of genome instability and evolution in soft-shell clam transmissible cancer (bioRxiv).</title>
        <authorList>
            <person name="Hart S.F.M."/>
            <person name="Yonemitsu M.A."/>
            <person name="Giersch R.M."/>
            <person name="Beal B.F."/>
            <person name="Arriagada G."/>
            <person name="Davis B.W."/>
            <person name="Ostrander E.A."/>
            <person name="Goff S.P."/>
            <person name="Metzger M.J."/>
        </authorList>
    </citation>
    <scope>NUCLEOTIDE SEQUENCE</scope>
    <source>
        <strain evidence="5">MELC-2E11</strain>
        <tissue evidence="5">Siphon/mantle</tissue>
    </source>
</reference>
<keyword evidence="2" id="KW-0479">Metal-binding</keyword>
<evidence type="ECO:0000313" key="5">
    <source>
        <dbReference type="EMBL" id="WAR13581.1"/>
    </source>
</evidence>
<keyword evidence="6" id="KW-1185">Reference proteome</keyword>
<protein>
    <submittedName>
        <fullName evidence="5">HARB1-like protein</fullName>
    </submittedName>
</protein>